<keyword evidence="5" id="KW-0732">Signal</keyword>
<reference evidence="8" key="1">
    <citation type="journal article" date="2021" name="Int. J. Syst. Evol. Microbiol.">
        <title>Actinocatenispora comari sp. nov., an endophytic actinomycete isolated from aerial parts of Comarum salesowianum.</title>
        <authorList>
            <person name="Oyunbileg N."/>
            <person name="Iizaka Y."/>
            <person name="Hamada M."/>
            <person name="Davaapurev B.O."/>
            <person name="Fukumoto A."/>
            <person name="Tsetseg B."/>
            <person name="Kato F."/>
            <person name="Tamura T."/>
            <person name="Batkhuu J."/>
            <person name="Anzai Y."/>
        </authorList>
    </citation>
    <scope>NUCLEOTIDE SEQUENCE [LARGE SCALE GENOMIC DNA]</scope>
    <source>
        <strain evidence="8">NUM-2625</strain>
    </source>
</reference>
<dbReference type="EMBL" id="BOPO01000004">
    <property type="protein sequence ID" value="GIL25165.1"/>
    <property type="molecule type" value="Genomic_DNA"/>
</dbReference>
<dbReference type="InterPro" id="IPR023828">
    <property type="entry name" value="Peptidase_S8_Ser-AS"/>
</dbReference>
<dbReference type="SUPFAM" id="SSF49464">
    <property type="entry name" value="Carboxypeptidase regulatory domain-like"/>
    <property type="match status" value="1"/>
</dbReference>
<evidence type="ECO:0000313" key="7">
    <source>
        <dbReference type="EMBL" id="GIL25165.1"/>
    </source>
</evidence>
<dbReference type="SMART" id="SM00612">
    <property type="entry name" value="Kelch"/>
    <property type="match status" value="4"/>
</dbReference>
<dbReference type="Proteomes" id="UP000614996">
    <property type="component" value="Unassembled WGS sequence"/>
</dbReference>
<dbReference type="InterPro" id="IPR006652">
    <property type="entry name" value="Kelch_1"/>
</dbReference>
<evidence type="ECO:0000313" key="8">
    <source>
        <dbReference type="Proteomes" id="UP000614996"/>
    </source>
</evidence>
<dbReference type="InterPro" id="IPR008969">
    <property type="entry name" value="CarboxyPept-like_regulatory"/>
</dbReference>
<accession>A0A8J4EIP3</accession>
<evidence type="ECO:0000256" key="5">
    <source>
        <dbReference type="SAM" id="SignalP"/>
    </source>
</evidence>
<evidence type="ECO:0000259" key="6">
    <source>
        <dbReference type="PROSITE" id="PS51695"/>
    </source>
</evidence>
<dbReference type="PROSITE" id="PS51695">
    <property type="entry name" value="SEDOLISIN"/>
    <property type="match status" value="1"/>
</dbReference>
<organism evidence="7 8">
    <name type="scientific">Actinocatenispora comari</name>
    <dbReference type="NCBI Taxonomy" id="2807577"/>
    <lineage>
        <taxon>Bacteria</taxon>
        <taxon>Bacillati</taxon>
        <taxon>Actinomycetota</taxon>
        <taxon>Actinomycetes</taxon>
        <taxon>Micromonosporales</taxon>
        <taxon>Micromonosporaceae</taxon>
        <taxon>Actinocatenispora</taxon>
    </lineage>
</organism>
<feature type="region of interest" description="Disordered" evidence="4">
    <location>
        <begin position="36"/>
        <end position="74"/>
    </location>
</feature>
<protein>
    <recommendedName>
        <fullName evidence="6">Peptidase S53 domain-containing protein</fullName>
    </recommendedName>
</protein>
<dbReference type="Gene3D" id="2.60.120.200">
    <property type="match status" value="1"/>
</dbReference>
<dbReference type="Pfam" id="PF13620">
    <property type="entry name" value="CarboxypepD_reg"/>
    <property type="match status" value="1"/>
</dbReference>
<keyword evidence="2" id="KW-0378">Hydrolase</keyword>
<dbReference type="Pfam" id="PF01344">
    <property type="entry name" value="Kelch_1"/>
    <property type="match status" value="3"/>
</dbReference>
<dbReference type="Gene3D" id="2.60.40.1120">
    <property type="entry name" value="Carboxypeptidase-like, regulatory domain"/>
    <property type="match status" value="3"/>
</dbReference>
<evidence type="ECO:0000256" key="1">
    <source>
        <dbReference type="ARBA" id="ARBA00022670"/>
    </source>
</evidence>
<dbReference type="InterPro" id="IPR013784">
    <property type="entry name" value="Carb-bd-like_fold"/>
</dbReference>
<dbReference type="SUPFAM" id="SSF117281">
    <property type="entry name" value="Kelch motif"/>
    <property type="match status" value="1"/>
</dbReference>
<dbReference type="PROSITE" id="PS00138">
    <property type="entry name" value="SUBTILASE_SER"/>
    <property type="match status" value="1"/>
</dbReference>
<dbReference type="GO" id="GO:0006508">
    <property type="term" value="P:proteolysis"/>
    <property type="evidence" value="ECO:0007669"/>
    <property type="project" value="UniProtKB-KW"/>
</dbReference>
<feature type="chain" id="PRO_5035229192" description="Peptidase S53 domain-containing protein" evidence="5">
    <location>
        <begin position="39"/>
        <end position="1325"/>
    </location>
</feature>
<dbReference type="Gene3D" id="2.120.10.80">
    <property type="entry name" value="Kelch-type beta propeller"/>
    <property type="match status" value="1"/>
</dbReference>
<keyword evidence="8" id="KW-1185">Reference proteome</keyword>
<evidence type="ECO:0000256" key="3">
    <source>
        <dbReference type="ARBA" id="ARBA00022825"/>
    </source>
</evidence>
<dbReference type="InterPro" id="IPR036852">
    <property type="entry name" value="Peptidase_S8/S53_dom_sf"/>
</dbReference>
<name>A0A8J4EIP3_9ACTN</name>
<proteinExistence type="predicted"/>
<dbReference type="PANTHER" id="PTHR45632">
    <property type="entry name" value="LD33804P"/>
    <property type="match status" value="1"/>
</dbReference>
<feature type="domain" description="Peptidase S53" evidence="6">
    <location>
        <begin position="102"/>
        <end position="432"/>
    </location>
</feature>
<evidence type="ECO:0000256" key="4">
    <source>
        <dbReference type="SAM" id="MobiDB-lite"/>
    </source>
</evidence>
<feature type="signal peptide" evidence="5">
    <location>
        <begin position="1"/>
        <end position="38"/>
    </location>
</feature>
<dbReference type="InterPro" id="IPR030400">
    <property type="entry name" value="Sedolisin_dom"/>
</dbReference>
<evidence type="ECO:0000256" key="2">
    <source>
        <dbReference type="ARBA" id="ARBA00022801"/>
    </source>
</evidence>
<dbReference type="InterPro" id="IPR015915">
    <property type="entry name" value="Kelch-typ_b-propeller"/>
</dbReference>
<comment type="caution">
    <text evidence="7">The sequence shown here is derived from an EMBL/GenBank/DDBJ whole genome shotgun (WGS) entry which is preliminary data.</text>
</comment>
<feature type="region of interest" description="Disordered" evidence="4">
    <location>
        <begin position="914"/>
        <end position="939"/>
    </location>
</feature>
<keyword evidence="1" id="KW-0645">Protease</keyword>
<gene>
    <name evidence="7" type="ORF">NUM_04200</name>
</gene>
<keyword evidence="3" id="KW-0720">Serine protease</keyword>
<dbReference type="SUPFAM" id="SSF52743">
    <property type="entry name" value="Subtilisin-like"/>
    <property type="match status" value="1"/>
</dbReference>
<dbReference type="GO" id="GO:0030246">
    <property type="term" value="F:carbohydrate binding"/>
    <property type="evidence" value="ECO:0007669"/>
    <property type="project" value="InterPro"/>
</dbReference>
<sequence>MQDPRRRRDVLARRIARYSTALAIVLVAAILPGSPASARPAAPPAPASGQPTWSKHSVAAGCAADTDPDPSDDTPFARCFAAGLATSDGKLVEQTDEPVPGALGPADIQSAYGLTDTGQGGTVAVVDAFGYSAAESDLAVFRAHYGLPPCTTENGCFTKLDQRGGGDYPKVEDPGWSIETALDLDAVSAACPSCDILLVQADDNGFPNLGQAVDTAAARHPAAISNSYGVDGEIPYEAAYYDQYYDHPGIAVTVSTGDTGGVQSYPATSPDVVAVGGTTLTRDPSTARGWTETAWAGGGSGCSRYEAAPDFQQPDVTGCAGKRATADVAADADSATGLAVYNTLGQDGWSQYGGTSLSSPLVAAMYALAGPAIPGTYPASYVYRAGASLFDVTKGANQNCGDIECTAGVGWDGPTGVGTPNGLSALTLGPAAAVAGTVTAGRQPLAGARVTLTDSSGYRFHGISDAHGRYHVPVAAGTYQLTVSEFGYGSAAVDKLSVAAGKTVTRGFALDRLASRQVSGVVRDASGQRWPIYAKITIDGDPNGAVYTDPVTGRYSVELPVGSRYSLGVEPVDMPGYQTRRTTVDLRTGHGRVTHDIGLAVDATTCTAPGYAYTYDGVAADFEDWSGAADGWQVTDAAGTGKTWVFDDPGGKGNRTGGGGRFAIVDNWVNPTAHDTSLVSPALDFSDQASPEIGFDTYYYDYGFGNQDGDVDLSLDGGSTWTNVWHAPDTMVQGQVRVPVPQAAGKPDVRFRFRFVGSFDNYWELDDVFAGSRSCGAAEGGLVVGTVRDDNTGAPLTGAEVAVPGGVATVTQPTVGDAAVDDGFYWLYVPGTGTTRITAAGRNYVDSAATVRTAAHRVVRQDWRLRAGQVQATPGAIDVTASADRGGHRGNTRTLRLRNTGRAPATVRIVEQDRGFTSPDGKRRAASPGAPTKRVKVDANPFAFGPSGHVGGHDLPPREAAVDPAWDDLPTVPRPIQDSVVATEDGIVYSVGGLDDSGITRNAYAYDSAVGKWQAIAPLPAARENAVGGFVNGKLYVAGGWDGQGNPSASTFVYDPATDHWSTAPDMPTPSTAAAGSVSGGRLYVVAGCTTVTCDSASSVYAYDPHTATWSRSASYPEDEVLLACAASGEGLVCAGGRDPAPFSEEIASTAYRYDAGSDAWTQIASMPYGVWGASYAGSGGKLQLVGGIATYDRNTGASYTSTNQAIEFDPETGAWSALPNARYAVFRGGAACGLTAVGGSIGSFTPVPYAERLPGQGDCVTGSDVGWLSTDHSEVTIPAGRTVTVQVVVDTSATSSRGTYSARLAFVTDTPYTVPPVDVTLSRK</sequence>
<dbReference type="NCBIfam" id="NF038128">
    <property type="entry name" value="choice_anch_J"/>
    <property type="match status" value="1"/>
</dbReference>
<dbReference type="GO" id="GO:0004252">
    <property type="term" value="F:serine-type endopeptidase activity"/>
    <property type="evidence" value="ECO:0007669"/>
    <property type="project" value="InterPro"/>
</dbReference>
<dbReference type="Gene3D" id="3.40.50.200">
    <property type="entry name" value="Peptidase S8/S53 domain"/>
    <property type="match status" value="1"/>
</dbReference>
<dbReference type="SUPFAM" id="SSF49452">
    <property type="entry name" value="Starch-binding domain-like"/>
    <property type="match status" value="1"/>
</dbReference>